<dbReference type="Proteomes" id="UP000199149">
    <property type="component" value="Unassembled WGS sequence"/>
</dbReference>
<name>A0A1I4XFV6_9FLAO</name>
<evidence type="ECO:0000313" key="2">
    <source>
        <dbReference type="Proteomes" id="UP000199149"/>
    </source>
</evidence>
<dbReference type="EMBL" id="FOUZ01000009">
    <property type="protein sequence ID" value="SFN24801.1"/>
    <property type="molecule type" value="Genomic_DNA"/>
</dbReference>
<accession>A0A1I4XFV6</accession>
<organism evidence="1 2">
    <name type="scientific">Algoriella xinjiangensis</name>
    <dbReference type="NCBI Taxonomy" id="684065"/>
    <lineage>
        <taxon>Bacteria</taxon>
        <taxon>Pseudomonadati</taxon>
        <taxon>Bacteroidota</taxon>
        <taxon>Flavobacteriia</taxon>
        <taxon>Flavobacteriales</taxon>
        <taxon>Weeksellaceae</taxon>
        <taxon>Algoriella</taxon>
    </lineage>
</organism>
<protein>
    <recommendedName>
        <fullName evidence="3">YD repeat-containing protein</fullName>
    </recommendedName>
</protein>
<dbReference type="RefSeq" id="WP_125113470.1">
    <property type="nucleotide sequence ID" value="NZ_FOUZ01000009.1"/>
</dbReference>
<dbReference type="OrthoDB" id="86940at2"/>
<dbReference type="Gene3D" id="2.180.10.10">
    <property type="entry name" value="RHS repeat-associated core"/>
    <property type="match status" value="1"/>
</dbReference>
<dbReference type="STRING" id="684065.SAMN05421738_1098"/>
<dbReference type="AlphaFoldDB" id="A0A1I4XFV6"/>
<reference evidence="2" key="1">
    <citation type="submission" date="2016-10" db="EMBL/GenBank/DDBJ databases">
        <authorList>
            <person name="Varghese N."/>
            <person name="Submissions S."/>
        </authorList>
    </citation>
    <scope>NUCLEOTIDE SEQUENCE [LARGE SCALE GENOMIC DNA]</scope>
    <source>
        <strain evidence="2">XJ109</strain>
    </source>
</reference>
<evidence type="ECO:0000313" key="1">
    <source>
        <dbReference type="EMBL" id="SFN24801.1"/>
    </source>
</evidence>
<evidence type="ECO:0008006" key="3">
    <source>
        <dbReference type="Google" id="ProtNLM"/>
    </source>
</evidence>
<proteinExistence type="predicted"/>
<sequence>MKNILLTAICTLSFQMSFAQKISTNEYEIKTNLDDFNLKGKVEKIVSTATDVQGNTTTLPFLDNEFFNQVALEFNNKGNLTKRSNYLDYRGKLAVYNYVNYNYNNSNLIDKQTNTVINNGEDPKRIASEKTFDYDNQNRLIKLDEKIEGKSSKSVYETVFNYSNKLDKITTKVEGSTISENNLTYNKNGFLVLEETSSFDGKKGRKSYYMYDGKIPVFREEVVGNTSKISFFENGNISKIQVFDANKKLDYQADLNSKNEIVNFKKQSFKNGQSVLSTYQVEYNYDTKGNWTKANVTSDNGLKFVVSRAITYY</sequence>
<keyword evidence="2" id="KW-1185">Reference proteome</keyword>
<gene>
    <name evidence="1" type="ORF">SAMN05421738_1098</name>
</gene>